<reference evidence="1 2" key="1">
    <citation type="journal article" date="2021" name="Int. J. Syst. Evol. Microbiol.">
        <title>Amazonocrinis nigriterrae gen. nov., sp. nov., Atlanticothrix silvestris gen. nov., sp. nov. and Dendronalium phyllosphericum gen. nov., sp. nov., nostocacean cyanobacteria from Brazilian environments.</title>
        <authorList>
            <person name="Alvarenga D.O."/>
            <person name="Andreote A.P.D."/>
            <person name="Branco L.H.Z."/>
            <person name="Delbaje E."/>
            <person name="Cruz R.B."/>
            <person name="Varani A.M."/>
            <person name="Fiore M.F."/>
        </authorList>
    </citation>
    <scope>NUCLEOTIDE SEQUENCE [LARGE SCALE GENOMIC DNA]</scope>
    <source>
        <strain evidence="1 2">CENA67</strain>
    </source>
</reference>
<evidence type="ECO:0000313" key="1">
    <source>
        <dbReference type="EMBL" id="MBH8564909.1"/>
    </source>
</evidence>
<evidence type="ECO:0000313" key="2">
    <source>
        <dbReference type="Proteomes" id="UP000632766"/>
    </source>
</evidence>
<accession>A0A8J7HZ17</accession>
<dbReference type="EMBL" id="JAECZC010000054">
    <property type="protein sequence ID" value="MBH8564909.1"/>
    <property type="molecule type" value="Genomic_DNA"/>
</dbReference>
<keyword evidence="2" id="KW-1185">Reference proteome</keyword>
<proteinExistence type="predicted"/>
<dbReference type="AlphaFoldDB" id="A0A8J7HZ17"/>
<name>A0A8J7HZ17_9NOST</name>
<sequence length="78" mass="9137">MLNLRVYSIKCWQLSATSQRIWQSLQLYTMQFVQVKLNEKALRNCQWNFLHGTNLADTAVLGGLGAQIVKGRRRDRIW</sequence>
<gene>
    <name evidence="1" type="ORF">I8748_22450</name>
</gene>
<protein>
    <submittedName>
        <fullName evidence="1">Uncharacterized protein</fullName>
    </submittedName>
</protein>
<comment type="caution">
    <text evidence="1">The sequence shown here is derived from an EMBL/GenBank/DDBJ whole genome shotgun (WGS) entry which is preliminary data.</text>
</comment>
<dbReference type="Proteomes" id="UP000632766">
    <property type="component" value="Unassembled WGS sequence"/>
</dbReference>
<organism evidence="1 2">
    <name type="scientific">Amazonocrinis nigriterrae CENA67</name>
    <dbReference type="NCBI Taxonomy" id="2794033"/>
    <lineage>
        <taxon>Bacteria</taxon>
        <taxon>Bacillati</taxon>
        <taxon>Cyanobacteriota</taxon>
        <taxon>Cyanophyceae</taxon>
        <taxon>Nostocales</taxon>
        <taxon>Nostocaceae</taxon>
        <taxon>Amazonocrinis</taxon>
        <taxon>Amazonocrinis nigriterrae</taxon>
    </lineage>
</organism>